<feature type="signal peptide" evidence="1">
    <location>
        <begin position="1"/>
        <end position="27"/>
    </location>
</feature>
<proteinExistence type="predicted"/>
<dbReference type="NCBIfam" id="NF038131">
    <property type="entry name" value="choice_anch_K"/>
    <property type="match status" value="1"/>
</dbReference>
<sequence length="414" mass="44830">MKKLAKIAMFWVVVILSAFFVTGNAYAVFNGSVSGNWADPVPEGSSPVFEGVGTSYFKWGDASFDTPPCHLKFEGYSFSNVSPEIPFKIGKVSYYNGTTGIGTDASSVNLILSLDIQAPIQVKFTPKFSLGLINVPNDGAAWENADYVHFPSSLSNEYITLGGTNYKLEIIGFSQDGGATTVKEFHVLEDNETSAELYGRITQGNAYYLPFFVSGNSWWTGVALKNFNESQNANISVVIRDKNGNTIKTEETNLSPKGQNSFIAGSGLDTDGWIEVKSDQRLGGLCFFGRTAFLSYMTDIPFVKDLATKLCIPHVAQNQQWDTLIMICNPNQNETTGTISMIDWGGNTIAEKNYTIPANGSGLYELKELLGNTEANGSVEITATQGIAAFGLYSDLKSDTGMDFAGIAAVDPTK</sequence>
<protein>
    <submittedName>
        <fullName evidence="2">Uncharacterized protein</fullName>
    </submittedName>
</protein>
<dbReference type="OrthoDB" id="508637at2"/>
<dbReference type="Proteomes" id="UP000288096">
    <property type="component" value="Unassembled WGS sequence"/>
</dbReference>
<evidence type="ECO:0000313" key="2">
    <source>
        <dbReference type="EMBL" id="GBC61651.1"/>
    </source>
</evidence>
<dbReference type="InterPro" id="IPR047995">
    <property type="entry name" value="Choice_anch_K"/>
</dbReference>
<feature type="chain" id="PRO_5019370374" evidence="1">
    <location>
        <begin position="28"/>
        <end position="414"/>
    </location>
</feature>
<dbReference type="AlphaFoldDB" id="A0A401FXG2"/>
<reference evidence="3" key="2">
    <citation type="submission" date="2019-01" db="EMBL/GenBank/DDBJ databases">
        <title>Genome sequence of Desulfonema ishimotonii strain Tokyo 01.</title>
        <authorList>
            <person name="Fukui M."/>
        </authorList>
    </citation>
    <scope>NUCLEOTIDE SEQUENCE [LARGE SCALE GENOMIC DNA]</scope>
    <source>
        <strain evidence="3">Tokyo 01</strain>
    </source>
</reference>
<comment type="caution">
    <text evidence="2">The sequence shown here is derived from an EMBL/GenBank/DDBJ whole genome shotgun (WGS) entry which is preliminary data.</text>
</comment>
<dbReference type="EMBL" id="BEXT01000001">
    <property type="protein sequence ID" value="GBC61651.1"/>
    <property type="molecule type" value="Genomic_DNA"/>
</dbReference>
<gene>
    <name evidence="2" type="ORF">DENIS_2613</name>
</gene>
<accession>A0A401FXG2</accession>
<reference evidence="3" key="1">
    <citation type="submission" date="2017-11" db="EMBL/GenBank/DDBJ databases">
        <authorList>
            <person name="Watanabe M."/>
            <person name="Kojima H."/>
        </authorList>
    </citation>
    <scope>NUCLEOTIDE SEQUENCE [LARGE SCALE GENOMIC DNA]</scope>
    <source>
        <strain evidence="3">Tokyo 01</strain>
    </source>
</reference>
<organism evidence="2 3">
    <name type="scientific">Desulfonema ishimotonii</name>
    <dbReference type="NCBI Taxonomy" id="45657"/>
    <lineage>
        <taxon>Bacteria</taxon>
        <taxon>Pseudomonadati</taxon>
        <taxon>Thermodesulfobacteriota</taxon>
        <taxon>Desulfobacteria</taxon>
        <taxon>Desulfobacterales</taxon>
        <taxon>Desulfococcaceae</taxon>
        <taxon>Desulfonema</taxon>
    </lineage>
</organism>
<dbReference type="RefSeq" id="WP_124328915.1">
    <property type="nucleotide sequence ID" value="NZ_BEXT01000001.1"/>
</dbReference>
<keyword evidence="3" id="KW-1185">Reference proteome</keyword>
<evidence type="ECO:0000256" key="1">
    <source>
        <dbReference type="SAM" id="SignalP"/>
    </source>
</evidence>
<keyword evidence="1" id="KW-0732">Signal</keyword>
<evidence type="ECO:0000313" key="3">
    <source>
        <dbReference type="Proteomes" id="UP000288096"/>
    </source>
</evidence>
<name>A0A401FXG2_9BACT</name>